<dbReference type="AlphaFoldDB" id="A0AAV7G4E9"/>
<protein>
    <submittedName>
        <fullName evidence="1">Uncharacterized protein</fullName>
    </submittedName>
</protein>
<proteinExistence type="predicted"/>
<dbReference type="Proteomes" id="UP000775213">
    <property type="component" value="Unassembled WGS sequence"/>
</dbReference>
<name>A0AAV7G4E9_DENCH</name>
<evidence type="ECO:0000313" key="1">
    <source>
        <dbReference type="EMBL" id="KAH0450499.1"/>
    </source>
</evidence>
<sequence length="143" mass="15706">MESNLGSNLKAQTSNCRPYCFRQSRSQEEKSAIMNDNANQDGGTVSPAIKEELKAKEETYASLERKSDELGRCRMNLKKAGCVADVVANETLAGDPDLVLINGRLRSRFLDSLVSIHDYGEIRVRTSVGIGDDKTQEVGGRPL</sequence>
<evidence type="ECO:0000313" key="2">
    <source>
        <dbReference type="Proteomes" id="UP000775213"/>
    </source>
</evidence>
<comment type="caution">
    <text evidence="1">The sequence shown here is derived from an EMBL/GenBank/DDBJ whole genome shotgun (WGS) entry which is preliminary data.</text>
</comment>
<accession>A0AAV7G4E9</accession>
<reference evidence="1 2" key="1">
    <citation type="journal article" date="2021" name="Hortic Res">
        <title>Chromosome-scale assembly of the Dendrobium chrysotoxum genome enhances the understanding of orchid evolution.</title>
        <authorList>
            <person name="Zhang Y."/>
            <person name="Zhang G.Q."/>
            <person name="Zhang D."/>
            <person name="Liu X.D."/>
            <person name="Xu X.Y."/>
            <person name="Sun W.H."/>
            <person name="Yu X."/>
            <person name="Zhu X."/>
            <person name="Wang Z.W."/>
            <person name="Zhao X."/>
            <person name="Zhong W.Y."/>
            <person name="Chen H."/>
            <person name="Yin W.L."/>
            <person name="Huang T."/>
            <person name="Niu S.C."/>
            <person name="Liu Z.J."/>
        </authorList>
    </citation>
    <scope>NUCLEOTIDE SEQUENCE [LARGE SCALE GENOMIC DNA]</scope>
    <source>
        <strain evidence="1">Lindl</strain>
    </source>
</reference>
<keyword evidence="2" id="KW-1185">Reference proteome</keyword>
<dbReference type="EMBL" id="JAGFBR010000018">
    <property type="protein sequence ID" value="KAH0450499.1"/>
    <property type="molecule type" value="Genomic_DNA"/>
</dbReference>
<organism evidence="1 2">
    <name type="scientific">Dendrobium chrysotoxum</name>
    <name type="common">Orchid</name>
    <dbReference type="NCBI Taxonomy" id="161865"/>
    <lineage>
        <taxon>Eukaryota</taxon>
        <taxon>Viridiplantae</taxon>
        <taxon>Streptophyta</taxon>
        <taxon>Embryophyta</taxon>
        <taxon>Tracheophyta</taxon>
        <taxon>Spermatophyta</taxon>
        <taxon>Magnoliopsida</taxon>
        <taxon>Liliopsida</taxon>
        <taxon>Asparagales</taxon>
        <taxon>Orchidaceae</taxon>
        <taxon>Epidendroideae</taxon>
        <taxon>Malaxideae</taxon>
        <taxon>Dendrobiinae</taxon>
        <taxon>Dendrobium</taxon>
    </lineage>
</organism>
<gene>
    <name evidence="1" type="ORF">IEQ34_021191</name>
</gene>